<dbReference type="EnsemblPlants" id="KQK95232">
    <property type="protein sequence ID" value="KQK95232"/>
    <property type="gene ID" value="SETIT_028538mg"/>
</dbReference>
<dbReference type="Proteomes" id="UP000004995">
    <property type="component" value="Unassembled WGS sequence"/>
</dbReference>
<accession>K3ZPK8</accession>
<dbReference type="AlphaFoldDB" id="K3ZPK8"/>
<name>K3ZPK8_SETIT</name>
<keyword evidence="2" id="KW-1185">Reference proteome</keyword>
<dbReference type="Gramene" id="KQK95232">
    <property type="protein sequence ID" value="KQK95232"/>
    <property type="gene ID" value="SETIT_028538mg"/>
</dbReference>
<dbReference type="HOGENOM" id="CLU_3208584_0_0_1"/>
<evidence type="ECO:0000313" key="1">
    <source>
        <dbReference type="EnsemblPlants" id="KQK95232"/>
    </source>
</evidence>
<sequence>MILSYVLYIKGKKTENAAAWSQHKSSPSQLHLVVCQSSRSCCSRD</sequence>
<dbReference type="InParanoid" id="K3ZPK8"/>
<dbReference type="EMBL" id="AGNK02005117">
    <property type="status" value="NOT_ANNOTATED_CDS"/>
    <property type="molecule type" value="Genomic_DNA"/>
</dbReference>
<organism evidence="1 2">
    <name type="scientific">Setaria italica</name>
    <name type="common">Foxtail millet</name>
    <name type="synonym">Panicum italicum</name>
    <dbReference type="NCBI Taxonomy" id="4555"/>
    <lineage>
        <taxon>Eukaryota</taxon>
        <taxon>Viridiplantae</taxon>
        <taxon>Streptophyta</taxon>
        <taxon>Embryophyta</taxon>
        <taxon>Tracheophyta</taxon>
        <taxon>Spermatophyta</taxon>
        <taxon>Magnoliopsida</taxon>
        <taxon>Liliopsida</taxon>
        <taxon>Poales</taxon>
        <taxon>Poaceae</taxon>
        <taxon>PACMAD clade</taxon>
        <taxon>Panicoideae</taxon>
        <taxon>Panicodae</taxon>
        <taxon>Paniceae</taxon>
        <taxon>Cenchrinae</taxon>
        <taxon>Setaria</taxon>
    </lineage>
</organism>
<reference evidence="1" key="2">
    <citation type="submission" date="2018-08" db="UniProtKB">
        <authorList>
            <consortium name="EnsemblPlants"/>
        </authorList>
    </citation>
    <scope>IDENTIFICATION</scope>
    <source>
        <strain evidence="1">Yugu1</strain>
    </source>
</reference>
<evidence type="ECO:0000313" key="2">
    <source>
        <dbReference type="Proteomes" id="UP000004995"/>
    </source>
</evidence>
<proteinExistence type="predicted"/>
<reference evidence="2" key="1">
    <citation type="journal article" date="2012" name="Nat. Biotechnol.">
        <title>Reference genome sequence of the model plant Setaria.</title>
        <authorList>
            <person name="Bennetzen J.L."/>
            <person name="Schmutz J."/>
            <person name="Wang H."/>
            <person name="Percifield R."/>
            <person name="Hawkins J."/>
            <person name="Pontaroli A.C."/>
            <person name="Estep M."/>
            <person name="Feng L."/>
            <person name="Vaughn J.N."/>
            <person name="Grimwood J."/>
            <person name="Jenkins J."/>
            <person name="Barry K."/>
            <person name="Lindquist E."/>
            <person name="Hellsten U."/>
            <person name="Deshpande S."/>
            <person name="Wang X."/>
            <person name="Wu X."/>
            <person name="Mitros T."/>
            <person name="Triplett J."/>
            <person name="Yang X."/>
            <person name="Ye C.Y."/>
            <person name="Mauro-Herrera M."/>
            <person name="Wang L."/>
            <person name="Li P."/>
            <person name="Sharma M."/>
            <person name="Sharma R."/>
            <person name="Ronald P.C."/>
            <person name="Panaud O."/>
            <person name="Kellogg E.A."/>
            <person name="Brutnell T.P."/>
            <person name="Doust A.N."/>
            <person name="Tuskan G.A."/>
            <person name="Rokhsar D."/>
            <person name="Devos K.M."/>
        </authorList>
    </citation>
    <scope>NUCLEOTIDE SEQUENCE [LARGE SCALE GENOMIC DNA]</scope>
    <source>
        <strain evidence="2">cv. Yugu1</strain>
    </source>
</reference>
<protein>
    <submittedName>
        <fullName evidence="1">Uncharacterized protein</fullName>
    </submittedName>
</protein>